<name>H9BVC0_TRIHA</name>
<feature type="non-terminal residue" evidence="2">
    <location>
        <position position="135"/>
    </location>
</feature>
<reference evidence="2" key="1">
    <citation type="submission" date="2011-11" db="EMBL/GenBank/DDBJ databases">
        <title>Differential display of genes from Trichoderma harzianum involved in polysaccharides degradation present in water hyacinth.</title>
        <authorList>
            <person name="Arana-Cuenca A."/>
            <person name="Anducho-Reyes M.A."/>
            <person name="Martinez-Jimenez A."/>
            <person name="Moss-Acosta C.L."/>
            <person name="Gonzalez-Becerra A.E."/>
            <person name="Tellez-Jurado A."/>
        </authorList>
    </citation>
    <scope>NUCLEOTIDE SEQUENCE</scope>
</reference>
<evidence type="ECO:0000256" key="1">
    <source>
        <dbReference type="SAM" id="Coils"/>
    </source>
</evidence>
<organism evidence="2">
    <name type="scientific">Trichoderma harzianum</name>
    <name type="common">Hypocrea lixii</name>
    <dbReference type="NCBI Taxonomy" id="5544"/>
    <lineage>
        <taxon>Eukaryota</taxon>
        <taxon>Fungi</taxon>
        <taxon>Dikarya</taxon>
        <taxon>Ascomycota</taxon>
        <taxon>Pezizomycotina</taxon>
        <taxon>Sordariomycetes</taxon>
        <taxon>Hypocreomycetidae</taxon>
        <taxon>Hypocreales</taxon>
        <taxon>Hypocreaceae</taxon>
        <taxon>Trichoderma</taxon>
    </lineage>
</organism>
<protein>
    <submittedName>
        <fullName evidence="2">Uncharacterized protein</fullName>
    </submittedName>
</protein>
<feature type="non-terminal residue" evidence="2">
    <location>
        <position position="1"/>
    </location>
</feature>
<proteinExistence type="evidence at transcript level"/>
<sequence>QRAEERKVHKDAWGDMVAGGASVIEHEDTTESAHRIIRMIMEFDEPVTLKIQRELEQCGFDLSKTSAGKQLNEIYDERIKKLEKELEEAQKDKDATKQELDYIRGQIQSNKDGKGDLSRAILDAVELGARLSAVC</sequence>
<dbReference type="EMBL" id="JQ080060">
    <property type="protein sequence ID" value="AFD53807.1"/>
    <property type="molecule type" value="mRNA"/>
</dbReference>
<evidence type="ECO:0000313" key="2">
    <source>
        <dbReference type="EMBL" id="AFD53807.1"/>
    </source>
</evidence>
<accession>H9BVC0</accession>
<feature type="coiled-coil region" evidence="1">
    <location>
        <begin position="72"/>
        <end position="106"/>
    </location>
</feature>
<keyword evidence="1" id="KW-0175">Coiled coil</keyword>
<dbReference type="AlphaFoldDB" id="H9BVC0"/>